<comment type="caution">
    <text evidence="1">The sequence shown here is derived from an EMBL/GenBank/DDBJ whole genome shotgun (WGS) entry which is preliminary data.</text>
</comment>
<dbReference type="STRING" id="1802069.A2970_02565"/>
<reference evidence="1 2" key="1">
    <citation type="journal article" date="2016" name="Nat. Commun.">
        <title>Thousands of microbial genomes shed light on interconnected biogeochemical processes in an aquifer system.</title>
        <authorList>
            <person name="Anantharaman K."/>
            <person name="Brown C.T."/>
            <person name="Hug L.A."/>
            <person name="Sharon I."/>
            <person name="Castelle C.J."/>
            <person name="Probst A.J."/>
            <person name="Thomas B.C."/>
            <person name="Singh A."/>
            <person name="Wilkins M.J."/>
            <person name="Karaoz U."/>
            <person name="Brodie E.L."/>
            <person name="Williams K.H."/>
            <person name="Hubbard S.S."/>
            <person name="Banfield J.F."/>
        </authorList>
    </citation>
    <scope>NUCLEOTIDE SEQUENCE [LARGE SCALE GENOMIC DNA]</scope>
</reference>
<accession>A0A1F7JCS9</accession>
<evidence type="ECO:0000313" key="1">
    <source>
        <dbReference type="EMBL" id="OGK53416.1"/>
    </source>
</evidence>
<protein>
    <submittedName>
        <fullName evidence="1">Uncharacterized protein</fullName>
    </submittedName>
</protein>
<evidence type="ECO:0000313" key="2">
    <source>
        <dbReference type="Proteomes" id="UP000178857"/>
    </source>
</evidence>
<dbReference type="Proteomes" id="UP000178857">
    <property type="component" value="Unassembled WGS sequence"/>
</dbReference>
<name>A0A1F7JCS9_9BACT</name>
<sequence length="68" mass="7017">MPKETGVGNGVGGAVGVGVRVGVDVGVGVKTKHAGRLEEFLVTDVVAIQLSPPSGQREYDCKELKVLL</sequence>
<dbReference type="EMBL" id="MGAT01000001">
    <property type="protein sequence ID" value="OGK53416.1"/>
    <property type="molecule type" value="Genomic_DNA"/>
</dbReference>
<organism evidence="1 2">
    <name type="scientific">Candidatus Roizmanbacteria bacterium RIFCSPLOWO2_01_FULL_44_13</name>
    <dbReference type="NCBI Taxonomy" id="1802069"/>
    <lineage>
        <taxon>Bacteria</taxon>
        <taxon>Candidatus Roizmaniibacteriota</taxon>
    </lineage>
</organism>
<gene>
    <name evidence="1" type="ORF">A2970_02565</name>
</gene>
<proteinExistence type="predicted"/>
<dbReference type="AlphaFoldDB" id="A0A1F7JCS9"/>